<name>A0ABS2BHJ3_9NEIS</name>
<gene>
    <name evidence="2" type="ORF">JMJ54_00335</name>
</gene>
<sequence length="172" mass="18434">MLFIQNNSNALCVQPRTTSSVVNMSRRKLTSEEARAAERLTALFLAQKEKTGLSQLALALACGWQTQGTVSQYLLGKIPLNAEAVVRFANFFKVPPAEIYPELASGLGMTTTPNLDQYSQSASTTSVSPKAQELIELIAELDRRNILSADAIDAVKTLLSSIAAAPSSSTNS</sequence>
<dbReference type="InterPro" id="IPR001387">
    <property type="entry name" value="Cro/C1-type_HTH"/>
</dbReference>
<dbReference type="RefSeq" id="WP_203535965.1">
    <property type="nucleotide sequence ID" value="NZ_JAESND010000001.1"/>
</dbReference>
<evidence type="ECO:0000313" key="2">
    <source>
        <dbReference type="EMBL" id="MBM3114259.1"/>
    </source>
</evidence>
<dbReference type="Proteomes" id="UP000809431">
    <property type="component" value="Unassembled WGS sequence"/>
</dbReference>
<evidence type="ECO:0000313" key="3">
    <source>
        <dbReference type="Proteomes" id="UP000809431"/>
    </source>
</evidence>
<evidence type="ECO:0000259" key="1">
    <source>
        <dbReference type="PROSITE" id="PS50943"/>
    </source>
</evidence>
<dbReference type="EMBL" id="JAESND010000001">
    <property type="protein sequence ID" value="MBM3114259.1"/>
    <property type="molecule type" value="Genomic_DNA"/>
</dbReference>
<dbReference type="SUPFAM" id="SSF47413">
    <property type="entry name" value="lambda repressor-like DNA-binding domains"/>
    <property type="match status" value="1"/>
</dbReference>
<proteinExistence type="predicted"/>
<dbReference type="PROSITE" id="PS50943">
    <property type="entry name" value="HTH_CROC1"/>
    <property type="match status" value="1"/>
</dbReference>
<keyword evidence="3" id="KW-1185">Reference proteome</keyword>
<feature type="domain" description="HTH cro/C1-type" evidence="1">
    <location>
        <begin position="49"/>
        <end position="99"/>
    </location>
</feature>
<accession>A0ABS2BHJ3</accession>
<dbReference type="InterPro" id="IPR010982">
    <property type="entry name" value="Lambda_DNA-bd_dom_sf"/>
</dbReference>
<protein>
    <submittedName>
        <fullName evidence="2">Helix-turn-helix transcriptional regulator</fullName>
    </submittedName>
</protein>
<dbReference type="Gene3D" id="1.10.260.40">
    <property type="entry name" value="lambda repressor-like DNA-binding domains"/>
    <property type="match status" value="1"/>
</dbReference>
<comment type="caution">
    <text evidence="2">The sequence shown here is derived from an EMBL/GenBank/DDBJ whole genome shotgun (WGS) entry which is preliminary data.</text>
</comment>
<organism evidence="2 3">
    <name type="scientific">Jeongeupia naejangsanensis</name>
    <dbReference type="NCBI Taxonomy" id="613195"/>
    <lineage>
        <taxon>Bacteria</taxon>
        <taxon>Pseudomonadati</taxon>
        <taxon>Pseudomonadota</taxon>
        <taxon>Betaproteobacteria</taxon>
        <taxon>Neisseriales</taxon>
        <taxon>Chitinibacteraceae</taxon>
        <taxon>Jeongeupia</taxon>
    </lineage>
</organism>
<dbReference type="CDD" id="cd00093">
    <property type="entry name" value="HTH_XRE"/>
    <property type="match status" value="1"/>
</dbReference>
<reference evidence="2 3" key="1">
    <citation type="submission" date="2021-01" db="EMBL/GenBank/DDBJ databases">
        <title>Draft Genome Sequence and Polyhydroxyalkanoate Biosynthetic Potential of Jeongeupia naejangsanensis Type Strain DSM 24253.</title>
        <authorList>
            <person name="Turrini P."/>
            <person name="Artuso I."/>
            <person name="Lugli G.A."/>
            <person name="Frangipani E."/>
            <person name="Ventura M."/>
            <person name="Visca P."/>
        </authorList>
    </citation>
    <scope>NUCLEOTIDE SEQUENCE [LARGE SCALE GENOMIC DNA]</scope>
    <source>
        <strain evidence="2 3">DSM 24253</strain>
    </source>
</reference>
<dbReference type="Pfam" id="PF01381">
    <property type="entry name" value="HTH_3"/>
    <property type="match status" value="1"/>
</dbReference>